<sequence>MTAVITNHIEITPGICGGKPRIAGHRIKVQNIVIWYERMGMSPDEIVYHYPSITLADVHAALAYYYDHLEEIRKDIEDDEAFAREMKAQTPSLVQQKLLTK</sequence>
<dbReference type="EMBL" id="CP080598">
    <property type="protein sequence ID" value="QYX30839.1"/>
    <property type="molecule type" value="Genomic_DNA"/>
</dbReference>
<reference evidence="1 2" key="1">
    <citation type="journal article" date="2022" name="J. Am. Chem. Soc.">
        <title>Biosynthesis of Guanitoxin Enables Global Environmental Detection in Freshwater Cyanobacteria.</title>
        <authorList>
            <person name="Lima S.T."/>
            <person name="Fallon T.R."/>
            <person name="Cordoza J.L."/>
            <person name="Chekan J.R."/>
            <person name="Delbaje E."/>
            <person name="Hopiavuori A.R."/>
            <person name="Alvarenga D.O."/>
            <person name="Wood S.M."/>
            <person name="Luhavaya H."/>
            <person name="Baumgartner J.T."/>
            <person name="Dorr F.A."/>
            <person name="Etchegaray A."/>
            <person name="Pinto E."/>
            <person name="McKinnie S.M.K."/>
            <person name="Fiore M.F."/>
            <person name="Moore B.S."/>
        </authorList>
    </citation>
    <scope>NUCLEOTIDE SEQUENCE [LARGE SCALE GENOMIC DNA]</scope>
    <source>
        <strain evidence="1 2">ITEP-024</strain>
    </source>
</reference>
<evidence type="ECO:0000313" key="2">
    <source>
        <dbReference type="Proteomes" id="UP000826540"/>
    </source>
</evidence>
<dbReference type="RefSeq" id="WP_220608970.1">
    <property type="nucleotide sequence ID" value="NZ_CP080598.1"/>
</dbReference>
<dbReference type="Gene3D" id="1.10.10.10">
    <property type="entry name" value="Winged helix-like DNA-binding domain superfamily/Winged helix DNA-binding domain"/>
    <property type="match status" value="1"/>
</dbReference>
<dbReference type="Pfam" id="PF04255">
    <property type="entry name" value="DUF433"/>
    <property type="match status" value="1"/>
</dbReference>
<protein>
    <submittedName>
        <fullName evidence="1">DUF433 domain-containing protein</fullName>
    </submittedName>
</protein>
<dbReference type="InterPro" id="IPR036388">
    <property type="entry name" value="WH-like_DNA-bd_sf"/>
</dbReference>
<dbReference type="Proteomes" id="UP000826540">
    <property type="component" value="Chromosome"/>
</dbReference>
<gene>
    <name evidence="1" type="ORF">K2F26_18515</name>
</gene>
<dbReference type="InterPro" id="IPR007367">
    <property type="entry name" value="DUF433"/>
</dbReference>
<dbReference type="PANTHER" id="PTHR34849">
    <property type="entry name" value="SSL5025 PROTEIN"/>
    <property type="match status" value="1"/>
</dbReference>
<proteinExistence type="predicted"/>
<dbReference type="PANTHER" id="PTHR34849:SF1">
    <property type="entry name" value="SLR0770 PROTEIN"/>
    <property type="match status" value="1"/>
</dbReference>
<evidence type="ECO:0000313" key="1">
    <source>
        <dbReference type="EMBL" id="QYX30839.1"/>
    </source>
</evidence>
<organism evidence="1 2">
    <name type="scientific">Sphaerospermopsis torques-reginae ITEP-024</name>
    <dbReference type="NCBI Taxonomy" id="984208"/>
    <lineage>
        <taxon>Bacteria</taxon>
        <taxon>Bacillati</taxon>
        <taxon>Cyanobacteriota</taxon>
        <taxon>Cyanophyceae</taxon>
        <taxon>Nostocales</taxon>
        <taxon>Aphanizomenonaceae</taxon>
        <taxon>Sphaerospermopsis</taxon>
        <taxon>Sphaerospermopsis torques-reginae</taxon>
    </lineage>
</organism>
<keyword evidence="2" id="KW-1185">Reference proteome</keyword>
<name>A0ABX8WWT8_9CYAN</name>
<accession>A0ABX8WWT8</accession>
<dbReference type="InterPro" id="IPR009057">
    <property type="entry name" value="Homeodomain-like_sf"/>
</dbReference>
<dbReference type="SUPFAM" id="SSF46689">
    <property type="entry name" value="Homeodomain-like"/>
    <property type="match status" value="1"/>
</dbReference>